<gene>
    <name evidence="2" type="ORF">SAMN05660964_02363</name>
</gene>
<dbReference type="InterPro" id="IPR004193">
    <property type="entry name" value="Glyco_hydro_13_N"/>
</dbReference>
<dbReference type="CDD" id="cd07184">
    <property type="entry name" value="E_set_Isoamylase_like_N"/>
    <property type="match status" value="1"/>
</dbReference>
<dbReference type="Gene3D" id="2.60.40.10">
    <property type="entry name" value="Immunoglobulins"/>
    <property type="match status" value="1"/>
</dbReference>
<dbReference type="EMBL" id="FNQP01000012">
    <property type="protein sequence ID" value="SEA75142.1"/>
    <property type="molecule type" value="Genomic_DNA"/>
</dbReference>
<protein>
    <submittedName>
        <fullName evidence="2">Carbohydrate-binding module 48 (Isoamylase N-terminal domain)</fullName>
    </submittedName>
</protein>
<dbReference type="InterPro" id="IPR014756">
    <property type="entry name" value="Ig_E-set"/>
</dbReference>
<name>A0A1H4DSH5_9GAMM</name>
<dbReference type="GO" id="GO:0005975">
    <property type="term" value="P:carbohydrate metabolic process"/>
    <property type="evidence" value="ECO:0007669"/>
    <property type="project" value="InterPro"/>
</dbReference>
<evidence type="ECO:0000313" key="2">
    <source>
        <dbReference type="EMBL" id="SEA75142.1"/>
    </source>
</evidence>
<accession>A0A1H4DSH5</accession>
<dbReference type="RefSeq" id="WP_245707009.1">
    <property type="nucleotide sequence ID" value="NZ_FNQP01000012.1"/>
</dbReference>
<proteinExistence type="predicted"/>
<dbReference type="STRING" id="525918.SAMN05660964_02363"/>
<keyword evidence="3" id="KW-1185">Reference proteome</keyword>
<reference evidence="2 3" key="1">
    <citation type="submission" date="2016-10" db="EMBL/GenBank/DDBJ databases">
        <authorList>
            <person name="de Groot N.N."/>
        </authorList>
    </citation>
    <scope>NUCLEOTIDE SEQUENCE [LARGE SCALE GENOMIC DNA]</scope>
    <source>
        <strain evidence="2 3">DSM 21228</strain>
    </source>
</reference>
<dbReference type="Pfam" id="PF02922">
    <property type="entry name" value="CBM_48"/>
    <property type="match status" value="1"/>
</dbReference>
<evidence type="ECO:0000259" key="1">
    <source>
        <dbReference type="Pfam" id="PF02922"/>
    </source>
</evidence>
<dbReference type="GO" id="GO:0004553">
    <property type="term" value="F:hydrolase activity, hydrolyzing O-glycosyl compounds"/>
    <property type="evidence" value="ECO:0007669"/>
    <property type="project" value="InterPro"/>
</dbReference>
<dbReference type="AlphaFoldDB" id="A0A1H4DSH5"/>
<sequence length="101" mass="11503">MLKKQYLKTRPACKVTFRISKHAAKSAREIALVGDFNDWNVQATPMTALKNGEFTTVLELDTGKSEYQFRYLYDGSYWENDWEADGYVTNGVAGENGIVRI</sequence>
<dbReference type="SUPFAM" id="SSF81296">
    <property type="entry name" value="E set domains"/>
    <property type="match status" value="1"/>
</dbReference>
<dbReference type="Proteomes" id="UP000199397">
    <property type="component" value="Unassembled WGS sequence"/>
</dbReference>
<organism evidence="2 3">
    <name type="scientific">Thiothrix caldifontis</name>
    <dbReference type="NCBI Taxonomy" id="525918"/>
    <lineage>
        <taxon>Bacteria</taxon>
        <taxon>Pseudomonadati</taxon>
        <taxon>Pseudomonadota</taxon>
        <taxon>Gammaproteobacteria</taxon>
        <taxon>Thiotrichales</taxon>
        <taxon>Thiotrichaceae</taxon>
        <taxon>Thiothrix</taxon>
    </lineage>
</organism>
<evidence type="ECO:0000313" key="3">
    <source>
        <dbReference type="Proteomes" id="UP000199397"/>
    </source>
</evidence>
<dbReference type="InterPro" id="IPR013783">
    <property type="entry name" value="Ig-like_fold"/>
</dbReference>
<feature type="domain" description="Glycoside hydrolase family 13 N-terminal" evidence="1">
    <location>
        <begin position="24"/>
        <end position="73"/>
    </location>
</feature>